<dbReference type="AlphaFoldDB" id="A0A382AKR0"/>
<gene>
    <name evidence="1" type="ORF">METZ01_LOCUS154685</name>
</gene>
<dbReference type="EMBL" id="UINC01025720">
    <property type="protein sequence ID" value="SVB01831.1"/>
    <property type="molecule type" value="Genomic_DNA"/>
</dbReference>
<name>A0A382AKR0_9ZZZZ</name>
<proteinExistence type="predicted"/>
<sequence>MKVALPSPNNYVRDELQPIYKDALPLA</sequence>
<evidence type="ECO:0000313" key="1">
    <source>
        <dbReference type="EMBL" id="SVB01831.1"/>
    </source>
</evidence>
<protein>
    <submittedName>
        <fullName evidence="1">Uncharacterized protein</fullName>
    </submittedName>
</protein>
<accession>A0A382AKR0</accession>
<reference evidence="1" key="1">
    <citation type="submission" date="2018-05" db="EMBL/GenBank/DDBJ databases">
        <authorList>
            <person name="Lanie J.A."/>
            <person name="Ng W.-L."/>
            <person name="Kazmierczak K.M."/>
            <person name="Andrzejewski T.M."/>
            <person name="Davidsen T.M."/>
            <person name="Wayne K.J."/>
            <person name="Tettelin H."/>
            <person name="Glass J.I."/>
            <person name="Rusch D."/>
            <person name="Podicherti R."/>
            <person name="Tsui H.-C.T."/>
            <person name="Winkler M.E."/>
        </authorList>
    </citation>
    <scope>NUCLEOTIDE SEQUENCE</scope>
</reference>
<organism evidence="1">
    <name type="scientific">marine metagenome</name>
    <dbReference type="NCBI Taxonomy" id="408172"/>
    <lineage>
        <taxon>unclassified sequences</taxon>
        <taxon>metagenomes</taxon>
        <taxon>ecological metagenomes</taxon>
    </lineage>
</organism>